<evidence type="ECO:0000256" key="3">
    <source>
        <dbReference type="ARBA" id="ARBA00022448"/>
    </source>
</evidence>
<keyword evidence="6 8" id="KW-1133">Transmembrane helix</keyword>
<dbReference type="InterPro" id="IPR052017">
    <property type="entry name" value="TSUP"/>
</dbReference>
<proteinExistence type="inferred from homology"/>
<evidence type="ECO:0000256" key="2">
    <source>
        <dbReference type="ARBA" id="ARBA00009142"/>
    </source>
</evidence>
<evidence type="ECO:0000313" key="9">
    <source>
        <dbReference type="EMBL" id="ASE34293.1"/>
    </source>
</evidence>
<keyword evidence="3" id="KW-0813">Transport</keyword>
<dbReference type="Proteomes" id="UP000197058">
    <property type="component" value="Chromosome"/>
</dbReference>
<comment type="subcellular location">
    <subcellularLocation>
        <location evidence="1 8">Cell membrane</location>
        <topology evidence="1 8">Multi-pass membrane protein</topology>
    </subcellularLocation>
</comment>
<evidence type="ECO:0000256" key="5">
    <source>
        <dbReference type="ARBA" id="ARBA00022692"/>
    </source>
</evidence>
<keyword evidence="7 8" id="KW-0472">Membrane</keyword>
<dbReference type="EMBL" id="CP022046">
    <property type="protein sequence ID" value="ASE34293.1"/>
    <property type="molecule type" value="Genomic_DNA"/>
</dbReference>
<name>A0AAI8DIW5_MAMSC</name>
<feature type="transmembrane region" description="Helical" evidence="8">
    <location>
        <begin position="76"/>
        <end position="93"/>
    </location>
</feature>
<gene>
    <name evidence="9" type="ORF">CEP64_06780</name>
</gene>
<comment type="similarity">
    <text evidence="2 8">Belongs to the 4-toluene sulfonate uptake permease (TSUP) (TC 2.A.102) family.</text>
</comment>
<organism evidence="9 10">
    <name type="scientific">Mammaliicoccus sciuri</name>
    <name type="common">Staphylococcus sciuri</name>
    <dbReference type="NCBI Taxonomy" id="1296"/>
    <lineage>
        <taxon>Bacteria</taxon>
        <taxon>Bacillati</taxon>
        <taxon>Bacillota</taxon>
        <taxon>Bacilli</taxon>
        <taxon>Bacillales</taxon>
        <taxon>Staphylococcaceae</taxon>
        <taxon>Mammaliicoccus</taxon>
    </lineage>
</organism>
<sequence>MDITIWTLVIFSILLGAMVRIVFGFGEALVTMPLLALLNLDFKLSISVVAIVGLLVSFPVFIRSRGNLDWSIIKRLLIGSIIGTPIGIIIVKWANEDVIIKFLGVFILLYGAINLINYYKNIYQVKLNIPKFYDYIAGIVSGVLGSAYNSHGVPIIIYGTLKKWHVTDLKNISQVHFFITGCFIVFSHGVSGFWSISLWYLLLAILPLIILTLWLGHIINTKIDQRALIKYIYMLLICFGIIMIVK</sequence>
<feature type="transmembrane region" description="Helical" evidence="8">
    <location>
        <begin position="228"/>
        <end position="245"/>
    </location>
</feature>
<feature type="transmembrane region" description="Helical" evidence="8">
    <location>
        <begin position="45"/>
        <end position="64"/>
    </location>
</feature>
<dbReference type="RefSeq" id="WP_084754686.1">
    <property type="nucleotide sequence ID" value="NZ_CP022046.2"/>
</dbReference>
<dbReference type="GO" id="GO:0005886">
    <property type="term" value="C:plasma membrane"/>
    <property type="evidence" value="ECO:0007669"/>
    <property type="project" value="UniProtKB-SubCell"/>
</dbReference>
<dbReference type="KEGG" id="sscu:CEP64_06780"/>
<feature type="transmembrane region" description="Helical" evidence="8">
    <location>
        <begin position="172"/>
        <end position="190"/>
    </location>
</feature>
<dbReference type="PANTHER" id="PTHR30269:SF37">
    <property type="entry name" value="MEMBRANE TRANSPORTER PROTEIN"/>
    <property type="match status" value="1"/>
</dbReference>
<dbReference type="PANTHER" id="PTHR30269">
    <property type="entry name" value="TRANSMEMBRANE PROTEIN YFCA"/>
    <property type="match status" value="1"/>
</dbReference>
<evidence type="ECO:0000256" key="1">
    <source>
        <dbReference type="ARBA" id="ARBA00004651"/>
    </source>
</evidence>
<feature type="transmembrane region" description="Helical" evidence="8">
    <location>
        <begin position="5"/>
        <end position="25"/>
    </location>
</feature>
<feature type="transmembrane region" description="Helical" evidence="8">
    <location>
        <begin position="196"/>
        <end position="216"/>
    </location>
</feature>
<dbReference type="AlphaFoldDB" id="A0AAI8DIW5"/>
<dbReference type="Pfam" id="PF01925">
    <property type="entry name" value="TauE"/>
    <property type="match status" value="1"/>
</dbReference>
<accession>A0AAI8DIW5</accession>
<dbReference type="InterPro" id="IPR002781">
    <property type="entry name" value="TM_pro_TauE-like"/>
</dbReference>
<reference evidence="10" key="1">
    <citation type="submission" date="2017-06" db="EMBL/GenBank/DDBJ databases">
        <title>FDA dAtabase for Regulatory Grade micrObial Sequences (FDA-ARGOS): Supporting development and validation of Infectious Disease Dx tests.</title>
        <authorList>
            <person name="Goldberg B."/>
            <person name="Campos J."/>
            <person name="Tallon L."/>
            <person name="Sadzewicz L."/>
            <person name="Sengamalay N."/>
            <person name="Ott S."/>
            <person name="Godinez A."/>
            <person name="Nagaraj S."/>
            <person name="Vavikolanu K."/>
            <person name="Nadendla S."/>
            <person name="George J."/>
            <person name="Geyer C."/>
            <person name="Sichtig H."/>
        </authorList>
    </citation>
    <scope>NUCLEOTIDE SEQUENCE [LARGE SCALE GENOMIC DNA]</scope>
    <source>
        <strain evidence="10">FDAARGOS_285</strain>
    </source>
</reference>
<evidence type="ECO:0000256" key="7">
    <source>
        <dbReference type="ARBA" id="ARBA00023136"/>
    </source>
</evidence>
<evidence type="ECO:0000256" key="6">
    <source>
        <dbReference type="ARBA" id="ARBA00022989"/>
    </source>
</evidence>
<feature type="transmembrane region" description="Helical" evidence="8">
    <location>
        <begin position="99"/>
        <end position="119"/>
    </location>
</feature>
<keyword evidence="5 8" id="KW-0812">Transmembrane</keyword>
<protein>
    <recommendedName>
        <fullName evidence="8">Probable membrane transporter protein</fullName>
    </recommendedName>
</protein>
<evidence type="ECO:0000256" key="8">
    <source>
        <dbReference type="RuleBase" id="RU363041"/>
    </source>
</evidence>
<keyword evidence="4 8" id="KW-1003">Cell membrane</keyword>
<evidence type="ECO:0000256" key="4">
    <source>
        <dbReference type="ARBA" id="ARBA00022475"/>
    </source>
</evidence>
<evidence type="ECO:0000313" key="10">
    <source>
        <dbReference type="Proteomes" id="UP000197058"/>
    </source>
</evidence>